<gene>
    <name evidence="1" type="ORF">PsorP6_010324</name>
</gene>
<accession>A0ACC0VVA1</accession>
<reference evidence="1 2" key="1">
    <citation type="journal article" date="2022" name="bioRxiv">
        <title>The genome of the oomycete Peronosclerospora sorghi, a cosmopolitan pathogen of maize and sorghum, is inflated with dispersed pseudogenes.</title>
        <authorList>
            <person name="Fletcher K."/>
            <person name="Martin F."/>
            <person name="Isakeit T."/>
            <person name="Cavanaugh K."/>
            <person name="Magill C."/>
            <person name="Michelmore R."/>
        </authorList>
    </citation>
    <scope>NUCLEOTIDE SEQUENCE [LARGE SCALE GENOMIC DNA]</scope>
    <source>
        <strain evidence="1">P6</strain>
    </source>
</reference>
<proteinExistence type="predicted"/>
<sequence length="399" mass="43572">MSFSSFYSVVNAIKDKSAEAMTTLSADLEDFKTIVQEDVAELSKTMRQNLQERRQSGERRCEFDESGTKDQDEAQERDVDPASTKTEAAAADEDVDPLTSLKNSLFSFTMSPSLNSVGTTVQGSLHSVQDSLTSVGSKLTSLNVGASLESLEAMGSKLLNSADELLGTLAGDTVEGEDDDGVSEEELRARRCRLVALQEDATTYIEPPRELEPFETWKRGISMDDVAALQKEVVEMYPTVGTKFTELVPSMVDAQTFWMHYLYKASHLIAERGNGQGTSSPKAIEETGKPVFLEDESKDEEKASSGGAVHGPTSSSDGESWIELDEQRKETTAKDSSSGRTDLKVEEGDEAVDEDSLDWGDDDHLALPEATPAVTSDLKTPHVTPEEASQRGEDWGEWD</sequence>
<evidence type="ECO:0000313" key="2">
    <source>
        <dbReference type="Proteomes" id="UP001163321"/>
    </source>
</evidence>
<comment type="caution">
    <text evidence="1">The sequence shown here is derived from an EMBL/GenBank/DDBJ whole genome shotgun (WGS) entry which is preliminary data.</text>
</comment>
<keyword evidence="2" id="KW-1185">Reference proteome</keyword>
<evidence type="ECO:0000313" key="1">
    <source>
        <dbReference type="EMBL" id="KAI9910417.1"/>
    </source>
</evidence>
<protein>
    <submittedName>
        <fullName evidence="1">Uncharacterized protein</fullName>
    </submittedName>
</protein>
<dbReference type="EMBL" id="CM047585">
    <property type="protein sequence ID" value="KAI9910417.1"/>
    <property type="molecule type" value="Genomic_DNA"/>
</dbReference>
<name>A0ACC0VVA1_9STRA</name>
<organism evidence="1 2">
    <name type="scientific">Peronosclerospora sorghi</name>
    <dbReference type="NCBI Taxonomy" id="230839"/>
    <lineage>
        <taxon>Eukaryota</taxon>
        <taxon>Sar</taxon>
        <taxon>Stramenopiles</taxon>
        <taxon>Oomycota</taxon>
        <taxon>Peronosporomycetes</taxon>
        <taxon>Peronosporales</taxon>
        <taxon>Peronosporaceae</taxon>
        <taxon>Peronosclerospora</taxon>
    </lineage>
</organism>
<dbReference type="Proteomes" id="UP001163321">
    <property type="component" value="Chromosome 6"/>
</dbReference>